<comment type="function">
    <text evidence="1 8">Assembles around the rod to form the L-ring and probably protects the motor/basal body from shearing forces during rotation.</text>
</comment>
<reference evidence="9 10" key="1">
    <citation type="submission" date="2018-04" db="EMBL/GenBank/DDBJ databases">
        <title>Complete genome sequence of Hydrogenophilus thermoluteolus TH-1.</title>
        <authorList>
            <person name="Arai H."/>
        </authorList>
    </citation>
    <scope>NUCLEOTIDE SEQUENCE [LARGE SCALE GENOMIC DNA]</scope>
    <source>
        <strain evidence="9 10">TH-1</strain>
    </source>
</reference>
<dbReference type="Proteomes" id="UP000262004">
    <property type="component" value="Chromosome"/>
</dbReference>
<keyword evidence="9" id="KW-0966">Cell projection</keyword>
<keyword evidence="7 8" id="KW-0975">Bacterial flagellum</keyword>
<sequence length="244" mass="26171">MTALGMKRYGEMIVWQKKVLQWAARLAVAWGAALLAGCAALDTTPPAIVHQPMTARPLPIEAQPAPNGAIFRPQVARPLFEDRKPRYIGDILTINLVEKTSATKNSAASASRKSDNSASIDSLTRLPLSGLTGLGLTASSDMSLEGKGAASADNTFSGTITVTVIDVFPNGNLLVSGEKQLAINQGREYIRFSGVVNPDTISAQNTVASTQVADARIEYVGSGYIDEAQRMGWLQRFFLNFLPF</sequence>
<dbReference type="Pfam" id="PF02107">
    <property type="entry name" value="FlgH"/>
    <property type="match status" value="1"/>
</dbReference>
<proteinExistence type="inferred from homology"/>
<keyword evidence="8" id="KW-0998">Cell outer membrane</keyword>
<name>A0A2Z6DZZ6_HYDTE</name>
<evidence type="ECO:0000256" key="2">
    <source>
        <dbReference type="ARBA" id="ARBA00004370"/>
    </source>
</evidence>
<keyword evidence="10" id="KW-1185">Reference proteome</keyword>
<keyword evidence="5" id="KW-0732">Signal</keyword>
<dbReference type="GO" id="GO:0071973">
    <property type="term" value="P:bacterial-type flagellum-dependent cell motility"/>
    <property type="evidence" value="ECO:0007669"/>
    <property type="project" value="InterPro"/>
</dbReference>
<dbReference type="PRINTS" id="PR01008">
    <property type="entry name" value="FLGLRINGFLGH"/>
</dbReference>
<accession>A0A2Z6DZZ6</accession>
<keyword evidence="9" id="KW-0969">Cilium</keyword>
<evidence type="ECO:0000256" key="7">
    <source>
        <dbReference type="ARBA" id="ARBA00023143"/>
    </source>
</evidence>
<evidence type="ECO:0000313" key="9">
    <source>
        <dbReference type="EMBL" id="BBD77805.1"/>
    </source>
</evidence>
<dbReference type="PANTHER" id="PTHR34933">
    <property type="entry name" value="FLAGELLAR L-RING PROTEIN"/>
    <property type="match status" value="1"/>
</dbReference>
<comment type="subcellular location">
    <subcellularLocation>
        <location evidence="8">Cell outer membrane</location>
    </subcellularLocation>
    <subcellularLocation>
        <location evidence="8">Bacterial flagellum basal body</location>
    </subcellularLocation>
    <subcellularLocation>
        <location evidence="2">Membrane</location>
    </subcellularLocation>
</comment>
<dbReference type="PANTHER" id="PTHR34933:SF3">
    <property type="entry name" value="FLAGELLAR L-RING PROTEIN"/>
    <property type="match status" value="1"/>
</dbReference>
<organism evidence="9 10">
    <name type="scientific">Hydrogenophilus thermoluteolus</name>
    <name type="common">Pseudomonas hydrogenothermophila</name>
    <dbReference type="NCBI Taxonomy" id="297"/>
    <lineage>
        <taxon>Bacteria</taxon>
        <taxon>Pseudomonadati</taxon>
        <taxon>Pseudomonadota</taxon>
        <taxon>Hydrogenophilia</taxon>
        <taxon>Hydrogenophilales</taxon>
        <taxon>Hydrogenophilaceae</taxon>
        <taxon>Hydrogenophilus</taxon>
    </lineage>
</organism>
<dbReference type="GO" id="GO:0003774">
    <property type="term" value="F:cytoskeletal motor activity"/>
    <property type="evidence" value="ECO:0007669"/>
    <property type="project" value="InterPro"/>
</dbReference>
<dbReference type="GO" id="GO:0009427">
    <property type="term" value="C:bacterial-type flagellum basal body, distal rod, L ring"/>
    <property type="evidence" value="ECO:0007669"/>
    <property type="project" value="InterPro"/>
</dbReference>
<dbReference type="KEGG" id="htl:HPTL_1543"/>
<dbReference type="RefSeq" id="WP_219972740.1">
    <property type="nucleotide sequence ID" value="NZ_AP018558.1"/>
</dbReference>
<dbReference type="InterPro" id="IPR000527">
    <property type="entry name" value="Flag_Lring"/>
</dbReference>
<evidence type="ECO:0000313" key="10">
    <source>
        <dbReference type="Proteomes" id="UP000262004"/>
    </source>
</evidence>
<comment type="subunit">
    <text evidence="4 8">The basal body constitutes a major portion of the flagellar organelle and consists of four rings (L,P,S, and M) mounted on a central rod.</text>
</comment>
<gene>
    <name evidence="8 9" type="primary">flgH</name>
    <name evidence="9" type="ORF">HPTL_1543</name>
</gene>
<evidence type="ECO:0000256" key="6">
    <source>
        <dbReference type="ARBA" id="ARBA00023136"/>
    </source>
</evidence>
<dbReference type="HAMAP" id="MF_00415">
    <property type="entry name" value="FlgH"/>
    <property type="match status" value="1"/>
</dbReference>
<comment type="similarity">
    <text evidence="3 8">Belongs to the FlgH family.</text>
</comment>
<evidence type="ECO:0000256" key="5">
    <source>
        <dbReference type="ARBA" id="ARBA00022729"/>
    </source>
</evidence>
<dbReference type="EMBL" id="AP018558">
    <property type="protein sequence ID" value="BBD77805.1"/>
    <property type="molecule type" value="Genomic_DNA"/>
</dbReference>
<keyword evidence="6 8" id="KW-0472">Membrane</keyword>
<evidence type="ECO:0000256" key="4">
    <source>
        <dbReference type="ARBA" id="ARBA00011439"/>
    </source>
</evidence>
<evidence type="ECO:0000256" key="3">
    <source>
        <dbReference type="ARBA" id="ARBA00006929"/>
    </source>
</evidence>
<keyword evidence="9" id="KW-0282">Flagellum</keyword>
<dbReference type="AlphaFoldDB" id="A0A2Z6DZZ6"/>
<evidence type="ECO:0000256" key="1">
    <source>
        <dbReference type="ARBA" id="ARBA00002591"/>
    </source>
</evidence>
<evidence type="ECO:0000256" key="8">
    <source>
        <dbReference type="HAMAP-Rule" id="MF_00415"/>
    </source>
</evidence>
<protein>
    <recommendedName>
        <fullName evidence="8">Flagellar L-ring protein</fullName>
    </recommendedName>
    <alternativeName>
        <fullName evidence="8">Basal body L-ring protein</fullName>
    </alternativeName>
</protein>
<dbReference type="GO" id="GO:0009279">
    <property type="term" value="C:cell outer membrane"/>
    <property type="evidence" value="ECO:0007669"/>
    <property type="project" value="UniProtKB-SubCell"/>
</dbReference>